<keyword evidence="7 14" id="KW-0732">Signal</keyword>
<evidence type="ECO:0000256" key="8">
    <source>
        <dbReference type="ARBA" id="ARBA00022737"/>
    </source>
</evidence>
<dbReference type="FunFam" id="3.80.10.10:FF:001347">
    <property type="entry name" value="LRR receptor-like serine/threonine-protein kinase GSO2"/>
    <property type="match status" value="2"/>
</dbReference>
<evidence type="ECO:0000256" key="3">
    <source>
        <dbReference type="ARBA" id="ARBA00022475"/>
    </source>
</evidence>
<comment type="similarity">
    <text evidence="2">Belongs to the RLP family.</text>
</comment>
<sequence>MHRYLLVLTLCVLGYHQAIPTSACFETERKALLAFKAGVIDAGNRLSSWAGRDCCSWNGVACDDNTGHAVKLNLRNNYMDQDYMNSSLYELRGEIDPSLIVLHHLVHLDLSGNYFAGSTVPEFIRSFNNLTHLDLSFCEFSGRIPQQLGDLFNLRFLDLSWSGLFVGAPPPWLGNLSHLRALGLEDAFPFNGPNVCDLSWLSRLSSLRYLAMSWVNLSGAADWLQHVNKLKYITELSLEGCSLSNIPYSLSHVNFTSLRILKLGGNGPFDVPVPAWLSNLTDLSYLGLESCGFHGKIPDSLGNLTSLNNLFLGDNHFDGWLELSLNSLQGVVSKAHFANLSNLEAILLSSNSLVIDIDENWVPPFQLTFLMLGSCELGSRFPAWLRWQTQLRDVDLSNTSISGTVPEWFWNSSALMVVDLSYNQLVGELPISLQFTNLEYLVLRSNRIEGPMPLSLPNRLSILDLSENSLSGPLPLSLDMCDLEDLMVLDLSMNNLSGEIPASIGLLSFLTSLHLNDNRFHGEIPTSLQHCTNLILLDLSRNRKALLAFKAGVIDAGNRLSSWAGRDCCSWNGVACDDNTGHVVKLNLRNNYMDQDYMNSSLYELRGEIDPSLIVLRHLVHLDLSGNNFSRSAVPEFIGSFNNLTHLDLSFCEFSGRIPQQLGDLFNLRFLDLSWSSLFVGAPPPSLGNLSRLHTLVLEFAFLSNGPSVRDLSWLSRLSSLRYLAMSGVNLSGAADWLQHINKLKYIIELSLVTCSLSNIPYSLSHVNFTSLRILELGANGPFGVPVPAWLSNLTDLSYLDLNYCGFHGKIPDALGNLASLSNLLLGYNRLDGTVPESLRNLCNLRVVELNNLRIGGDVAQVAILLSSNSLVIDVDENWVPPFQLMVLMLGSCELGSRFPAWLRWQTQLDEVDLSNTSISGTVPEWFWNSSASMVDLSYNQLVGELPLSLQFSRLVLRSNRIEGPIPSSLPNHLYLLDLSENSLSGPLPLSLDIPSLNFLFLSSNMINGSIPSYMCDLEYLTILDLSKNSLSGKLPLCWQSSNLQILDLSMNNLSGEIPASIGSLSFLTSLHLNDNRFYGEIPTSLQHCTDLILLDLSRNRFSGQIPAWVGESLQDLVFVQLRSNMFSGNIPNVLARLPYLHVLDLAHNNLSGPVPRSFGNFSAIIPPLADYIRGGYTIGQDTDILFDFRDNLLLIMKGNEFQYSTILYLVKIIDLSGNNLSGQIPEEIAALHLLQSLNLSTNHLTGRIPEKIGDMHYLESLDLSLNELSGAIPQSLSDLTFLSHLNLSYNNLSGRIPTGSQLDRLNDPSIYTGNYYLCGPPIKHNCSKDDANPYTKRDDYNEAVWLYVGMVLGFIAGFWSVYVVLLFRRSWRIAYFQMIDKLFDNIYVMVVLSWKRLNRKTGGERPIS</sequence>
<protein>
    <recommendedName>
        <fullName evidence="18">Leucine-rich repeat-containing N-terminal plant-type domain-containing protein</fullName>
    </recommendedName>
</protein>
<evidence type="ECO:0000256" key="1">
    <source>
        <dbReference type="ARBA" id="ARBA00004251"/>
    </source>
</evidence>
<dbReference type="FunFam" id="3.80.10.10:FF:000095">
    <property type="entry name" value="LRR receptor-like serine/threonine-protein kinase GSO1"/>
    <property type="match status" value="1"/>
</dbReference>
<dbReference type="SUPFAM" id="SSF52058">
    <property type="entry name" value="L domain-like"/>
    <property type="match status" value="4"/>
</dbReference>
<dbReference type="GO" id="GO:0005886">
    <property type="term" value="C:plasma membrane"/>
    <property type="evidence" value="ECO:0007669"/>
    <property type="project" value="UniProtKB-SubCell"/>
</dbReference>
<feature type="transmembrane region" description="Helical" evidence="13">
    <location>
        <begin position="1345"/>
        <end position="1368"/>
    </location>
</feature>
<dbReference type="Gene3D" id="3.80.10.10">
    <property type="entry name" value="Ribonuclease Inhibitor"/>
    <property type="match status" value="7"/>
</dbReference>
<evidence type="ECO:0000256" key="14">
    <source>
        <dbReference type="SAM" id="SignalP"/>
    </source>
</evidence>
<evidence type="ECO:0000256" key="7">
    <source>
        <dbReference type="ARBA" id="ARBA00022729"/>
    </source>
</evidence>
<proteinExistence type="inferred from homology"/>
<dbReference type="InterPro" id="IPR013210">
    <property type="entry name" value="LRR_N_plant-typ"/>
</dbReference>
<dbReference type="InterPro" id="IPR001611">
    <property type="entry name" value="Leu-rich_rpt"/>
</dbReference>
<evidence type="ECO:0000256" key="6">
    <source>
        <dbReference type="ARBA" id="ARBA00022692"/>
    </source>
</evidence>
<evidence type="ECO:0000256" key="10">
    <source>
        <dbReference type="ARBA" id="ARBA00023136"/>
    </source>
</evidence>
<dbReference type="SUPFAM" id="SSF52047">
    <property type="entry name" value="RNI-like"/>
    <property type="match status" value="1"/>
</dbReference>
<evidence type="ECO:0000256" key="5">
    <source>
        <dbReference type="ARBA" id="ARBA00022626"/>
    </source>
</evidence>
<feature type="domain" description="Disease resistance R13L4/SHOC-2-like LRR" evidence="16">
    <location>
        <begin position="691"/>
        <end position="906"/>
    </location>
</feature>
<evidence type="ECO:0000256" key="12">
    <source>
        <dbReference type="ARBA" id="ARBA00023180"/>
    </source>
</evidence>
<dbReference type="PANTHER" id="PTHR48063:SF90">
    <property type="entry name" value="OS11G0565920 PROTEIN"/>
    <property type="match status" value="1"/>
</dbReference>
<gene>
    <name evidence="17" type="ORF">CB5_LOCUS4627</name>
</gene>
<dbReference type="Pfam" id="PF08263">
    <property type="entry name" value="LRRNT_2"/>
    <property type="match status" value="2"/>
</dbReference>
<dbReference type="FunFam" id="3.80.10.10:FF:000649">
    <property type="entry name" value="Leucine Rich Repeat family protein"/>
    <property type="match status" value="1"/>
</dbReference>
<keyword evidence="5" id="KW-1070">Brassinosteroid signaling pathway</keyword>
<feature type="domain" description="Disease resistance R13L4/SHOC-2-like LRR" evidence="16">
    <location>
        <begin position="172"/>
        <end position="387"/>
    </location>
</feature>
<organism evidence="17">
    <name type="scientific">Ananas comosus var. bracteatus</name>
    <name type="common">red pineapple</name>
    <dbReference type="NCBI Taxonomy" id="296719"/>
    <lineage>
        <taxon>Eukaryota</taxon>
        <taxon>Viridiplantae</taxon>
        <taxon>Streptophyta</taxon>
        <taxon>Embryophyta</taxon>
        <taxon>Tracheophyta</taxon>
        <taxon>Spermatophyta</taxon>
        <taxon>Magnoliopsida</taxon>
        <taxon>Liliopsida</taxon>
        <taxon>Poales</taxon>
        <taxon>Bromeliaceae</taxon>
        <taxon>Bromelioideae</taxon>
        <taxon>Ananas</taxon>
    </lineage>
</organism>
<dbReference type="Pfam" id="PF23598">
    <property type="entry name" value="LRR_14"/>
    <property type="match status" value="2"/>
</dbReference>
<evidence type="ECO:0000256" key="2">
    <source>
        <dbReference type="ARBA" id="ARBA00009592"/>
    </source>
</evidence>
<dbReference type="InterPro" id="IPR032675">
    <property type="entry name" value="LRR_dom_sf"/>
</dbReference>
<keyword evidence="4" id="KW-0433">Leucine-rich repeat</keyword>
<feature type="domain" description="Leucine-rich repeat-containing N-terminal plant-type" evidence="15">
    <location>
        <begin position="27"/>
        <end position="63"/>
    </location>
</feature>
<keyword evidence="3" id="KW-1003">Cell membrane</keyword>
<dbReference type="InterPro" id="IPR003591">
    <property type="entry name" value="Leu-rich_rpt_typical-subtyp"/>
</dbReference>
<dbReference type="GO" id="GO:0009742">
    <property type="term" value="P:brassinosteroid mediated signaling pathway"/>
    <property type="evidence" value="ECO:0007669"/>
    <property type="project" value="UniProtKB-KW"/>
</dbReference>
<dbReference type="PANTHER" id="PTHR48063">
    <property type="entry name" value="LRR RECEPTOR-LIKE KINASE"/>
    <property type="match status" value="1"/>
</dbReference>
<evidence type="ECO:0000313" key="17">
    <source>
        <dbReference type="EMBL" id="CAD1821416.1"/>
    </source>
</evidence>
<dbReference type="FunFam" id="3.80.10.10:FF:000041">
    <property type="entry name" value="LRR receptor-like serine/threonine-protein kinase ERECTA"/>
    <property type="match status" value="1"/>
</dbReference>
<evidence type="ECO:0000256" key="4">
    <source>
        <dbReference type="ARBA" id="ARBA00022614"/>
    </source>
</evidence>
<name>A0A6V7NSX6_ANACO</name>
<accession>A0A6V7NSX6</accession>
<evidence type="ECO:0000256" key="9">
    <source>
        <dbReference type="ARBA" id="ARBA00022989"/>
    </source>
</evidence>
<reference evidence="17" key="1">
    <citation type="submission" date="2020-07" db="EMBL/GenBank/DDBJ databases">
        <authorList>
            <person name="Lin J."/>
        </authorList>
    </citation>
    <scope>NUCLEOTIDE SEQUENCE</scope>
</reference>
<evidence type="ECO:0000256" key="13">
    <source>
        <dbReference type="SAM" id="Phobius"/>
    </source>
</evidence>
<feature type="chain" id="PRO_5028438584" description="Leucine-rich repeat-containing N-terminal plant-type domain-containing protein" evidence="14">
    <location>
        <begin position="19"/>
        <end position="1409"/>
    </location>
</feature>
<dbReference type="EMBL" id="LR862141">
    <property type="protein sequence ID" value="CAD1821416.1"/>
    <property type="molecule type" value="Genomic_DNA"/>
</dbReference>
<evidence type="ECO:0000259" key="15">
    <source>
        <dbReference type="Pfam" id="PF08263"/>
    </source>
</evidence>
<keyword evidence="11" id="KW-0675">Receptor</keyword>
<evidence type="ECO:0008006" key="18">
    <source>
        <dbReference type="Google" id="ProtNLM"/>
    </source>
</evidence>
<comment type="subcellular location">
    <subcellularLocation>
        <location evidence="1">Cell membrane</location>
        <topology evidence="1">Single-pass type I membrane protein</topology>
    </subcellularLocation>
</comment>
<dbReference type="InterPro" id="IPR055414">
    <property type="entry name" value="LRR_R13L4/SHOC2-like"/>
</dbReference>
<keyword evidence="6 13" id="KW-0812">Transmembrane</keyword>
<feature type="signal peptide" evidence="14">
    <location>
        <begin position="1"/>
        <end position="18"/>
    </location>
</feature>
<evidence type="ECO:0000259" key="16">
    <source>
        <dbReference type="Pfam" id="PF23598"/>
    </source>
</evidence>
<feature type="domain" description="Leucine-rich repeat-containing N-terminal plant-type" evidence="15">
    <location>
        <begin position="543"/>
        <end position="577"/>
    </location>
</feature>
<keyword evidence="12" id="KW-0325">Glycoprotein</keyword>
<dbReference type="InterPro" id="IPR046956">
    <property type="entry name" value="RLP23-like"/>
</dbReference>
<dbReference type="Pfam" id="PF00560">
    <property type="entry name" value="LRR_1"/>
    <property type="match status" value="17"/>
</dbReference>
<keyword evidence="8" id="KW-0677">Repeat</keyword>
<keyword evidence="10 13" id="KW-0472">Membrane</keyword>
<dbReference type="FunFam" id="3.80.10.10:FF:000111">
    <property type="entry name" value="LRR receptor-like serine/threonine-protein kinase ERECTA"/>
    <property type="match status" value="1"/>
</dbReference>
<evidence type="ECO:0000256" key="11">
    <source>
        <dbReference type="ARBA" id="ARBA00023170"/>
    </source>
</evidence>
<keyword evidence="9 13" id="KW-1133">Transmembrane helix</keyword>
<dbReference type="SMART" id="SM00369">
    <property type="entry name" value="LRR_TYP"/>
    <property type="match status" value="9"/>
</dbReference>